<dbReference type="Proteomes" id="UP000295788">
    <property type="component" value="Unassembled WGS sequence"/>
</dbReference>
<dbReference type="Pfam" id="PF00753">
    <property type="entry name" value="Lactamase_B"/>
    <property type="match status" value="1"/>
</dbReference>
<accession>A0A4R3KJE0</accession>
<dbReference type="OrthoDB" id="420651at2"/>
<evidence type="ECO:0000259" key="1">
    <source>
        <dbReference type="SMART" id="SM00849"/>
    </source>
</evidence>
<dbReference type="InterPro" id="IPR050855">
    <property type="entry name" value="NDM-1-like"/>
</dbReference>
<dbReference type="Gene3D" id="3.60.15.10">
    <property type="entry name" value="Ribonuclease Z/Hydroxyacylglutathione hydrolase-like"/>
    <property type="match status" value="1"/>
</dbReference>
<comment type="caution">
    <text evidence="2">The sequence shown here is derived from an EMBL/GenBank/DDBJ whole genome shotgun (WGS) entry which is preliminary data.</text>
</comment>
<dbReference type="SMART" id="SM00849">
    <property type="entry name" value="Lactamase_B"/>
    <property type="match status" value="1"/>
</dbReference>
<dbReference type="InterPro" id="IPR036866">
    <property type="entry name" value="RibonucZ/Hydroxyglut_hydro"/>
</dbReference>
<keyword evidence="2" id="KW-0378">Hydrolase</keyword>
<reference evidence="2 3" key="1">
    <citation type="submission" date="2019-03" db="EMBL/GenBank/DDBJ databases">
        <title>Genomic Encyclopedia of Type Strains, Phase IV (KMG-IV): sequencing the most valuable type-strain genomes for metagenomic binning, comparative biology and taxonomic classification.</title>
        <authorList>
            <person name="Goeker M."/>
        </authorList>
    </citation>
    <scope>NUCLEOTIDE SEQUENCE [LARGE SCALE GENOMIC DNA]</scope>
    <source>
        <strain evidence="2 3">DSM 23802</strain>
    </source>
</reference>
<dbReference type="PANTHER" id="PTHR42951:SF4">
    <property type="entry name" value="ACYL-COENZYME A THIOESTERASE MBLAC2"/>
    <property type="match status" value="1"/>
</dbReference>
<organism evidence="2 3">
    <name type="scientific">Tepidibacillus fermentans</name>
    <dbReference type="NCBI Taxonomy" id="1281767"/>
    <lineage>
        <taxon>Bacteria</taxon>
        <taxon>Bacillati</taxon>
        <taxon>Bacillota</taxon>
        <taxon>Bacilli</taxon>
        <taxon>Bacillales</taxon>
        <taxon>Bacillaceae</taxon>
        <taxon>Tepidibacillus</taxon>
    </lineage>
</organism>
<feature type="domain" description="Metallo-beta-lactamase" evidence="1">
    <location>
        <begin position="20"/>
        <end position="195"/>
    </location>
</feature>
<evidence type="ECO:0000313" key="3">
    <source>
        <dbReference type="Proteomes" id="UP000295788"/>
    </source>
</evidence>
<dbReference type="AlphaFoldDB" id="A0A4R3KJE0"/>
<dbReference type="EMBL" id="SMAB01000003">
    <property type="protein sequence ID" value="TCS83709.1"/>
    <property type="molecule type" value="Genomic_DNA"/>
</dbReference>
<dbReference type="InterPro" id="IPR001279">
    <property type="entry name" value="Metallo-B-lactamas"/>
</dbReference>
<keyword evidence="3" id="KW-1185">Reference proteome</keyword>
<sequence>MKIQRIGSRGIVFSFPELDQVNLVAIYGKQFTYLCDTFIGSEPMEEIKKFFIKENRNQPIIVFNSHWDWDHVWGNCAFSDSIILSHQYCRENLEKGFWSELERNKSYIRGDVKPLFPNLVFTEEIMFAEDQVKFYHTPGHTNDSASCFDLVDGTLYVGDNVEYPIPYVSHPDVNTYIQTLKSYIELAPKIIITGHGNRWSLDLVKDNLKYLKQLVSDQEIDQSDWNEDIMQRHQENMKIWRKL</sequence>
<evidence type="ECO:0000313" key="2">
    <source>
        <dbReference type="EMBL" id="TCS83709.1"/>
    </source>
</evidence>
<dbReference type="RefSeq" id="WP_132767113.1">
    <property type="nucleotide sequence ID" value="NZ_SMAB01000003.1"/>
</dbReference>
<name>A0A4R3KJE0_9BACI</name>
<dbReference type="SUPFAM" id="SSF56281">
    <property type="entry name" value="Metallo-hydrolase/oxidoreductase"/>
    <property type="match status" value="1"/>
</dbReference>
<protein>
    <submittedName>
        <fullName evidence="2">Glyoxylase-like metal-dependent hydrolase (Beta-lactamase superfamily II)</fullName>
    </submittedName>
</protein>
<gene>
    <name evidence="2" type="ORF">EDD72_10330</name>
</gene>
<dbReference type="GO" id="GO:0016787">
    <property type="term" value="F:hydrolase activity"/>
    <property type="evidence" value="ECO:0007669"/>
    <property type="project" value="UniProtKB-KW"/>
</dbReference>
<proteinExistence type="predicted"/>
<dbReference type="PANTHER" id="PTHR42951">
    <property type="entry name" value="METALLO-BETA-LACTAMASE DOMAIN-CONTAINING"/>
    <property type="match status" value="1"/>
</dbReference>